<name>A0A0B9H5R1_9GAMM</name>
<protein>
    <recommendedName>
        <fullName evidence="4">VanZ-like domain-containing protein</fullName>
    </recommendedName>
</protein>
<comment type="caution">
    <text evidence="2">The sequence shown here is derived from an EMBL/GenBank/DDBJ whole genome shotgun (WGS) entry which is preliminary data.</text>
</comment>
<feature type="transmembrane region" description="Helical" evidence="1">
    <location>
        <begin position="109"/>
        <end position="127"/>
    </location>
</feature>
<feature type="transmembrane region" description="Helical" evidence="1">
    <location>
        <begin position="77"/>
        <end position="97"/>
    </location>
</feature>
<proteinExistence type="predicted"/>
<dbReference type="NCBIfam" id="NF037970">
    <property type="entry name" value="vanZ_1"/>
    <property type="match status" value="1"/>
</dbReference>
<organism evidence="2 3">
    <name type="scientific">Photobacterium gaetbulicola</name>
    <dbReference type="NCBI Taxonomy" id="1295392"/>
    <lineage>
        <taxon>Bacteria</taxon>
        <taxon>Pseudomonadati</taxon>
        <taxon>Pseudomonadota</taxon>
        <taxon>Gammaproteobacteria</taxon>
        <taxon>Vibrionales</taxon>
        <taxon>Vibrionaceae</taxon>
        <taxon>Photobacterium</taxon>
    </lineage>
</organism>
<keyword evidence="1" id="KW-0812">Transmembrane</keyword>
<dbReference type="RefSeq" id="WP_039460466.1">
    <property type="nucleotide sequence ID" value="NZ_JWLZ01000113.1"/>
</dbReference>
<sequence>MNNLPNLLLSKHVLFRVLFVFYVIFITILSLLAGAEENSALDLDSYGVMFLDKILHLLAYAIFAIQGCLQLKDLKHLRGLCIAIALYGILLEFIQHAFIPDRMGSIDDAVANIAGVIIGYRFCQYLLERAIKMGYQCK</sequence>
<dbReference type="AlphaFoldDB" id="A0A0B9H5R1"/>
<gene>
    <name evidence="2" type="ORF">RJ45_07970</name>
</gene>
<evidence type="ECO:0000313" key="3">
    <source>
        <dbReference type="Proteomes" id="UP000031278"/>
    </source>
</evidence>
<evidence type="ECO:0000256" key="1">
    <source>
        <dbReference type="SAM" id="Phobius"/>
    </source>
</evidence>
<reference evidence="2 3" key="1">
    <citation type="submission" date="2014-12" db="EMBL/GenBank/DDBJ databases">
        <title>Genome sequencing of Photobacterium gaetbulicola AD005a.</title>
        <authorList>
            <person name="Adrian T.G.S."/>
            <person name="Chan K.G."/>
        </authorList>
    </citation>
    <scope>NUCLEOTIDE SEQUENCE [LARGE SCALE GENOMIC DNA]</scope>
    <source>
        <strain evidence="2 3">AD005a</strain>
    </source>
</reference>
<keyword evidence="1" id="KW-0472">Membrane</keyword>
<dbReference type="Proteomes" id="UP000031278">
    <property type="component" value="Unassembled WGS sequence"/>
</dbReference>
<feature type="transmembrane region" description="Helical" evidence="1">
    <location>
        <begin position="45"/>
        <end position="65"/>
    </location>
</feature>
<evidence type="ECO:0000313" key="2">
    <source>
        <dbReference type="EMBL" id="KHT64197.1"/>
    </source>
</evidence>
<dbReference type="EMBL" id="JWLZ01000113">
    <property type="protein sequence ID" value="KHT64197.1"/>
    <property type="molecule type" value="Genomic_DNA"/>
</dbReference>
<keyword evidence="1" id="KW-1133">Transmembrane helix</keyword>
<accession>A0A0B9H5R1</accession>
<evidence type="ECO:0008006" key="4">
    <source>
        <dbReference type="Google" id="ProtNLM"/>
    </source>
</evidence>
<feature type="transmembrane region" description="Helical" evidence="1">
    <location>
        <begin position="12"/>
        <end position="33"/>
    </location>
</feature>